<dbReference type="RefSeq" id="WP_378212118.1">
    <property type="nucleotide sequence ID" value="NZ_JBHLZP010000624.1"/>
</dbReference>
<feature type="transmembrane region" description="Helical" evidence="6">
    <location>
        <begin position="246"/>
        <end position="266"/>
    </location>
</feature>
<dbReference type="CDD" id="cd17316">
    <property type="entry name" value="MFS_SV2_like"/>
    <property type="match status" value="1"/>
</dbReference>
<dbReference type="InterPro" id="IPR020846">
    <property type="entry name" value="MFS_dom"/>
</dbReference>
<keyword evidence="9" id="KW-1185">Reference proteome</keyword>
<feature type="domain" description="Major facilitator superfamily (MFS) profile" evidence="7">
    <location>
        <begin position="13"/>
        <end position="429"/>
    </location>
</feature>
<protein>
    <submittedName>
        <fullName evidence="8">MFS transporter</fullName>
    </submittedName>
</protein>
<dbReference type="PROSITE" id="PS00217">
    <property type="entry name" value="SUGAR_TRANSPORT_2"/>
    <property type="match status" value="1"/>
</dbReference>
<feature type="transmembrane region" description="Helical" evidence="6">
    <location>
        <begin position="103"/>
        <end position="125"/>
    </location>
</feature>
<proteinExistence type="predicted"/>
<dbReference type="InterPro" id="IPR005828">
    <property type="entry name" value="MFS_sugar_transport-like"/>
</dbReference>
<gene>
    <name evidence="8" type="ORF">ACFFNX_43525</name>
</gene>
<dbReference type="InterPro" id="IPR005829">
    <property type="entry name" value="Sugar_transporter_CS"/>
</dbReference>
<dbReference type="Proteomes" id="UP001589627">
    <property type="component" value="Unassembled WGS sequence"/>
</dbReference>
<feature type="transmembrane region" description="Helical" evidence="6">
    <location>
        <begin position="12"/>
        <end position="39"/>
    </location>
</feature>
<comment type="caution">
    <text evidence="8">The sequence shown here is derived from an EMBL/GenBank/DDBJ whole genome shotgun (WGS) entry which is preliminary data.</text>
</comment>
<evidence type="ECO:0000256" key="6">
    <source>
        <dbReference type="SAM" id="Phobius"/>
    </source>
</evidence>
<dbReference type="PANTHER" id="PTHR23511:SF34">
    <property type="entry name" value="SYNAPTIC VESICLE GLYCOPROTEIN 2"/>
    <property type="match status" value="1"/>
</dbReference>
<evidence type="ECO:0000256" key="3">
    <source>
        <dbReference type="ARBA" id="ARBA00022692"/>
    </source>
</evidence>
<feature type="transmembrane region" description="Helical" evidence="6">
    <location>
        <begin position="404"/>
        <end position="426"/>
    </location>
</feature>
<evidence type="ECO:0000313" key="8">
    <source>
        <dbReference type="EMBL" id="MFB9839040.1"/>
    </source>
</evidence>
<feature type="transmembrane region" description="Helical" evidence="6">
    <location>
        <begin position="78"/>
        <end position="97"/>
    </location>
</feature>
<name>A0ABV5YVC7_9ACTN</name>
<comment type="subcellular location">
    <subcellularLocation>
        <location evidence="1">Cell membrane</location>
        <topology evidence="1">Multi-pass membrane protein</topology>
    </subcellularLocation>
</comment>
<feature type="transmembrane region" description="Helical" evidence="6">
    <location>
        <begin position="137"/>
        <end position="159"/>
    </location>
</feature>
<dbReference type="SUPFAM" id="SSF103473">
    <property type="entry name" value="MFS general substrate transporter"/>
    <property type="match status" value="1"/>
</dbReference>
<dbReference type="Pfam" id="PF00083">
    <property type="entry name" value="Sugar_tr"/>
    <property type="match status" value="1"/>
</dbReference>
<evidence type="ECO:0000256" key="1">
    <source>
        <dbReference type="ARBA" id="ARBA00004651"/>
    </source>
</evidence>
<sequence>MDDSRFTSRHLRIYVTALFGHFMDGFVINMTGVLIPGLIVTFHLTSKQAGHFSSSLFAGMLVGAAVAGSASDRFGRRFPLFVSIMTYAVFSFAAVFAESYDSLLVFRTLQGVGLGAEIAIVLPYITEFVPSRHRGPLVTLASAAWICGLPASAAVGRLLMPHSSWRSMFAVGSISAVAAVLIVTRLPESVRYLLRTGRVREARALVDTIASPEPAAGMRPAAAVAPAPAEAGRATGSVRFLLGRSYLRYTLSIWLMELCAGAFLYGMSSWLPSILERRGVGLLRSFSYTAIITFAAVVGAIVAGQLVNRVGRRSVMSSSFLLGGVVCLIWGTTSATAAVVALGSVAQFFGSGVAGATLFAYASELYPTESRATGLGWAAAWQKAGGLVMPTAVGYVLAMHASSYVFFVLFGAISLLAGVSALAATFETRDKTVEQITRELARRVGREPATAPAVGSGAVGETGDL</sequence>
<evidence type="ECO:0000313" key="9">
    <source>
        <dbReference type="Proteomes" id="UP001589627"/>
    </source>
</evidence>
<dbReference type="PROSITE" id="PS50850">
    <property type="entry name" value="MFS"/>
    <property type="match status" value="1"/>
</dbReference>
<keyword evidence="3 6" id="KW-0812">Transmembrane</keyword>
<evidence type="ECO:0000259" key="7">
    <source>
        <dbReference type="PROSITE" id="PS50850"/>
    </source>
</evidence>
<accession>A0ABV5YVC7</accession>
<evidence type="ECO:0000256" key="4">
    <source>
        <dbReference type="ARBA" id="ARBA00022989"/>
    </source>
</evidence>
<organism evidence="8 9">
    <name type="scientific">Actinoallomurus acaciae</name>
    <dbReference type="NCBI Taxonomy" id="502577"/>
    <lineage>
        <taxon>Bacteria</taxon>
        <taxon>Bacillati</taxon>
        <taxon>Actinomycetota</taxon>
        <taxon>Actinomycetes</taxon>
        <taxon>Streptosporangiales</taxon>
        <taxon>Thermomonosporaceae</taxon>
        <taxon>Actinoallomurus</taxon>
    </lineage>
</organism>
<feature type="transmembrane region" description="Helical" evidence="6">
    <location>
        <begin position="319"/>
        <end position="342"/>
    </location>
</feature>
<feature type="transmembrane region" description="Helical" evidence="6">
    <location>
        <begin position="165"/>
        <end position="186"/>
    </location>
</feature>
<feature type="transmembrane region" description="Helical" evidence="6">
    <location>
        <begin position="286"/>
        <end position="307"/>
    </location>
</feature>
<dbReference type="Gene3D" id="1.20.1250.20">
    <property type="entry name" value="MFS general substrate transporter like domains"/>
    <property type="match status" value="1"/>
</dbReference>
<keyword evidence="2" id="KW-0813">Transport</keyword>
<reference evidence="8 9" key="1">
    <citation type="submission" date="2024-09" db="EMBL/GenBank/DDBJ databases">
        <authorList>
            <person name="Sun Q."/>
            <person name="Mori K."/>
        </authorList>
    </citation>
    <scope>NUCLEOTIDE SEQUENCE [LARGE SCALE GENOMIC DNA]</scope>
    <source>
        <strain evidence="8 9">TBRC 0563</strain>
    </source>
</reference>
<dbReference type="PANTHER" id="PTHR23511">
    <property type="entry name" value="SYNAPTIC VESICLE GLYCOPROTEIN 2"/>
    <property type="match status" value="1"/>
</dbReference>
<evidence type="ECO:0000256" key="5">
    <source>
        <dbReference type="ARBA" id="ARBA00023136"/>
    </source>
</evidence>
<dbReference type="InterPro" id="IPR036259">
    <property type="entry name" value="MFS_trans_sf"/>
</dbReference>
<evidence type="ECO:0000256" key="2">
    <source>
        <dbReference type="ARBA" id="ARBA00022448"/>
    </source>
</evidence>
<keyword evidence="4 6" id="KW-1133">Transmembrane helix</keyword>
<keyword evidence="5 6" id="KW-0472">Membrane</keyword>
<feature type="transmembrane region" description="Helical" evidence="6">
    <location>
        <begin position="51"/>
        <end position="71"/>
    </location>
</feature>
<dbReference type="EMBL" id="JBHLZP010000624">
    <property type="protein sequence ID" value="MFB9839040.1"/>
    <property type="molecule type" value="Genomic_DNA"/>
</dbReference>